<proteinExistence type="predicted"/>
<comment type="caution">
    <text evidence="1">The sequence shown here is derived from an EMBL/GenBank/DDBJ whole genome shotgun (WGS) entry which is preliminary data.</text>
</comment>
<keyword evidence="2" id="KW-1185">Reference proteome</keyword>
<dbReference type="Proteomes" id="UP000887222">
    <property type="component" value="Unassembled WGS sequence"/>
</dbReference>
<protein>
    <submittedName>
        <fullName evidence="1">Uncharacterized protein</fullName>
    </submittedName>
</protein>
<organism evidence="1 2">
    <name type="scientific">Noviherbaspirillum aridicola</name>
    <dbReference type="NCBI Taxonomy" id="2849687"/>
    <lineage>
        <taxon>Bacteria</taxon>
        <taxon>Pseudomonadati</taxon>
        <taxon>Pseudomonadota</taxon>
        <taxon>Betaproteobacteria</taxon>
        <taxon>Burkholderiales</taxon>
        <taxon>Oxalobacteraceae</taxon>
        <taxon>Noviherbaspirillum</taxon>
    </lineage>
</organism>
<evidence type="ECO:0000313" key="2">
    <source>
        <dbReference type="Proteomes" id="UP000887222"/>
    </source>
</evidence>
<evidence type="ECO:0000313" key="1">
    <source>
        <dbReference type="EMBL" id="GIZ52835.1"/>
    </source>
</evidence>
<accession>A0ABQ4Q7P6</accession>
<dbReference type="RefSeq" id="WP_220809253.1">
    <property type="nucleotide sequence ID" value="NZ_BPMK01000012.1"/>
</dbReference>
<reference evidence="1 2" key="1">
    <citation type="journal article" date="2022" name="Int. J. Syst. Evol. Microbiol.">
        <title>Noviherbaspirillum aridicola sp. nov., isolated from an arid soil in Pakistan.</title>
        <authorList>
            <person name="Khan I.U."/>
            <person name="Saqib M."/>
            <person name="Amin A."/>
            <person name="Hussain F."/>
            <person name="Li L."/>
            <person name="Liu Y.H."/>
            <person name="Fang B.Z."/>
            <person name="Ahmed I."/>
            <person name="Li W.J."/>
        </authorList>
    </citation>
    <scope>NUCLEOTIDE SEQUENCE [LARGE SCALE GENOMIC DNA]</scope>
    <source>
        <strain evidence="1 2">NCCP-691</strain>
    </source>
</reference>
<sequence length="54" mass="5845">MGQLPGTRLEAIKTGATDGVTKLYIMFNAAKANNRTVNVFIDDASQLITIAYLN</sequence>
<name>A0ABQ4Q7P6_9BURK</name>
<dbReference type="EMBL" id="BPMK01000012">
    <property type="protein sequence ID" value="GIZ52835.1"/>
    <property type="molecule type" value="Genomic_DNA"/>
</dbReference>
<gene>
    <name evidence="1" type="ORF">NCCP691_28490</name>
</gene>